<name>A0ABD3EMU2_9LAMI</name>
<accession>A0ABD3EMU2</accession>
<sequence>MVAVGAGRCRRRRGLSWLVHGGGLVAKRKRADSGLDIWCS</sequence>
<dbReference type="AlphaFoldDB" id="A0ABD3EMU2"/>
<reference evidence="2" key="1">
    <citation type="journal article" date="2024" name="IScience">
        <title>Strigolactones Initiate the Formation of Haustorium-like Structures in Castilleja.</title>
        <authorList>
            <person name="Buerger M."/>
            <person name="Peterson D."/>
            <person name="Chory J."/>
        </authorList>
    </citation>
    <scope>NUCLEOTIDE SEQUENCE [LARGE SCALE GENOMIC DNA]</scope>
</reference>
<comment type="caution">
    <text evidence="1">The sequence shown here is derived from an EMBL/GenBank/DDBJ whole genome shotgun (WGS) entry which is preliminary data.</text>
</comment>
<dbReference type="Proteomes" id="UP001632038">
    <property type="component" value="Unassembled WGS sequence"/>
</dbReference>
<protein>
    <submittedName>
        <fullName evidence="1">Uncharacterized protein</fullName>
    </submittedName>
</protein>
<evidence type="ECO:0000313" key="2">
    <source>
        <dbReference type="Proteomes" id="UP001632038"/>
    </source>
</evidence>
<organism evidence="1 2">
    <name type="scientific">Castilleja foliolosa</name>
    <dbReference type="NCBI Taxonomy" id="1961234"/>
    <lineage>
        <taxon>Eukaryota</taxon>
        <taxon>Viridiplantae</taxon>
        <taxon>Streptophyta</taxon>
        <taxon>Embryophyta</taxon>
        <taxon>Tracheophyta</taxon>
        <taxon>Spermatophyta</taxon>
        <taxon>Magnoliopsida</taxon>
        <taxon>eudicotyledons</taxon>
        <taxon>Gunneridae</taxon>
        <taxon>Pentapetalae</taxon>
        <taxon>asterids</taxon>
        <taxon>lamiids</taxon>
        <taxon>Lamiales</taxon>
        <taxon>Orobanchaceae</taxon>
        <taxon>Pedicularideae</taxon>
        <taxon>Castillejinae</taxon>
        <taxon>Castilleja</taxon>
    </lineage>
</organism>
<keyword evidence="2" id="KW-1185">Reference proteome</keyword>
<evidence type="ECO:0000313" key="1">
    <source>
        <dbReference type="EMBL" id="KAL3655551.1"/>
    </source>
</evidence>
<proteinExistence type="predicted"/>
<gene>
    <name evidence="1" type="ORF">CASFOL_001337</name>
</gene>
<dbReference type="EMBL" id="JAVIJP010000002">
    <property type="protein sequence ID" value="KAL3655551.1"/>
    <property type="molecule type" value="Genomic_DNA"/>
</dbReference>